<evidence type="ECO:0000256" key="3">
    <source>
        <dbReference type="ARBA" id="ARBA00023315"/>
    </source>
</evidence>
<name>A0ABR2TA59_9ROSI</name>
<protein>
    <submittedName>
        <fullName evidence="4">Uncharacterized protein</fullName>
    </submittedName>
</protein>
<dbReference type="Proteomes" id="UP001396334">
    <property type="component" value="Unassembled WGS sequence"/>
</dbReference>
<organism evidence="4 5">
    <name type="scientific">Hibiscus sabdariffa</name>
    <name type="common">roselle</name>
    <dbReference type="NCBI Taxonomy" id="183260"/>
    <lineage>
        <taxon>Eukaryota</taxon>
        <taxon>Viridiplantae</taxon>
        <taxon>Streptophyta</taxon>
        <taxon>Embryophyta</taxon>
        <taxon>Tracheophyta</taxon>
        <taxon>Spermatophyta</taxon>
        <taxon>Magnoliopsida</taxon>
        <taxon>eudicotyledons</taxon>
        <taxon>Gunneridae</taxon>
        <taxon>Pentapetalae</taxon>
        <taxon>rosids</taxon>
        <taxon>malvids</taxon>
        <taxon>Malvales</taxon>
        <taxon>Malvaceae</taxon>
        <taxon>Malvoideae</taxon>
        <taxon>Hibiscus</taxon>
    </lineage>
</organism>
<reference evidence="4 5" key="1">
    <citation type="journal article" date="2024" name="G3 (Bethesda)">
        <title>Genome assembly of Hibiscus sabdariffa L. provides insights into metabolisms of medicinal natural products.</title>
        <authorList>
            <person name="Kim T."/>
        </authorList>
    </citation>
    <scope>NUCLEOTIDE SEQUENCE [LARGE SCALE GENOMIC DNA]</scope>
    <source>
        <strain evidence="4">TK-2024</strain>
        <tissue evidence="4">Old leaves</tissue>
    </source>
</reference>
<keyword evidence="2" id="KW-0808">Transferase</keyword>
<accession>A0ABR2TA59</accession>
<evidence type="ECO:0000256" key="2">
    <source>
        <dbReference type="ARBA" id="ARBA00022679"/>
    </source>
</evidence>
<dbReference type="InterPro" id="IPR023213">
    <property type="entry name" value="CAT-like_dom_sf"/>
</dbReference>
<dbReference type="PANTHER" id="PTHR31623">
    <property type="entry name" value="F21J9.9"/>
    <property type="match status" value="1"/>
</dbReference>
<keyword evidence="5" id="KW-1185">Reference proteome</keyword>
<proteinExistence type="inferred from homology"/>
<dbReference type="Pfam" id="PF02458">
    <property type="entry name" value="Transferase"/>
    <property type="match status" value="1"/>
</dbReference>
<dbReference type="PANTHER" id="PTHR31623:SF46">
    <property type="entry name" value="VINORINE SYNTHASE-LIKE"/>
    <property type="match status" value="1"/>
</dbReference>
<comment type="caution">
    <text evidence="4">The sequence shown here is derived from an EMBL/GenBank/DDBJ whole genome shotgun (WGS) entry which is preliminary data.</text>
</comment>
<evidence type="ECO:0000313" key="5">
    <source>
        <dbReference type="Proteomes" id="UP001396334"/>
    </source>
</evidence>
<gene>
    <name evidence="4" type="ORF">V6N11_050207</name>
</gene>
<comment type="similarity">
    <text evidence="1">Belongs to the plant acyltransferase family.</text>
</comment>
<evidence type="ECO:0000256" key="1">
    <source>
        <dbReference type="ARBA" id="ARBA00009861"/>
    </source>
</evidence>
<evidence type="ECO:0000313" key="4">
    <source>
        <dbReference type="EMBL" id="KAK9034028.1"/>
    </source>
</evidence>
<dbReference type="EMBL" id="JBBPBN010000007">
    <property type="protein sequence ID" value="KAK9034028.1"/>
    <property type="molecule type" value="Genomic_DNA"/>
</dbReference>
<keyword evidence="3" id="KW-0012">Acyltransferase</keyword>
<sequence>MELHVQVVSEEIVKPSSSTPDRLRRYQLSFIDQLSPSRYNSFIYFYPEKCNTDGDKIMISDRLKQSISDALTYFYPLAGRMMEDQLFVDCNDEGIPFVEARVKCQLSDVLNIPIPKELNKLLPFEIDGQHKALLGIQFNVFDCSGIGIGVCASHKIGDALPFFSFVKLWAAIARGEKKLIAPEFESASLFPPQDLSILTPRIS</sequence>
<dbReference type="Gene3D" id="3.30.559.10">
    <property type="entry name" value="Chloramphenicol acetyltransferase-like domain"/>
    <property type="match status" value="1"/>
</dbReference>